<dbReference type="InterPro" id="IPR036736">
    <property type="entry name" value="ACP-like_sf"/>
</dbReference>
<dbReference type="Proteomes" id="UP000279446">
    <property type="component" value="Unassembled WGS sequence"/>
</dbReference>
<dbReference type="Gene3D" id="1.10.1200.10">
    <property type="entry name" value="ACP-like"/>
    <property type="match status" value="1"/>
</dbReference>
<dbReference type="EMBL" id="RZNY01000022">
    <property type="protein sequence ID" value="RUT42995.1"/>
    <property type="molecule type" value="Genomic_DNA"/>
</dbReference>
<organism evidence="1 2">
    <name type="scientific">Paenibacillus anaericanus</name>
    <dbReference type="NCBI Taxonomy" id="170367"/>
    <lineage>
        <taxon>Bacteria</taxon>
        <taxon>Bacillati</taxon>
        <taxon>Bacillota</taxon>
        <taxon>Bacilli</taxon>
        <taxon>Bacillales</taxon>
        <taxon>Paenibacillaceae</taxon>
        <taxon>Paenibacillus</taxon>
    </lineage>
</organism>
<accession>A0A433Y4K5</accession>
<name>A0A433Y4K5_9BACL</name>
<keyword evidence="2" id="KW-1185">Reference proteome</keyword>
<dbReference type="OrthoDB" id="2648028at2"/>
<sequence length="79" mass="8753">MDFKNFVREFEENVVMVAEGTLEMSTVLENLEDWDSLAVVSTMAIADNMFGVQLDGEEIVSCTTFGELIDKVKNQLSGA</sequence>
<evidence type="ECO:0008006" key="3">
    <source>
        <dbReference type="Google" id="ProtNLM"/>
    </source>
</evidence>
<evidence type="ECO:0000313" key="2">
    <source>
        <dbReference type="Proteomes" id="UP000279446"/>
    </source>
</evidence>
<dbReference type="AlphaFoldDB" id="A0A433Y4K5"/>
<reference evidence="1 2" key="1">
    <citation type="submission" date="2018-12" db="EMBL/GenBank/DDBJ databases">
        <authorList>
            <person name="Sun L."/>
            <person name="Chen Z."/>
        </authorList>
    </citation>
    <scope>NUCLEOTIDE SEQUENCE [LARGE SCALE GENOMIC DNA]</scope>
    <source>
        <strain evidence="1 2">DSM 15890</strain>
    </source>
</reference>
<evidence type="ECO:0000313" key="1">
    <source>
        <dbReference type="EMBL" id="RUT42995.1"/>
    </source>
</evidence>
<comment type="caution">
    <text evidence="1">The sequence shown here is derived from an EMBL/GenBank/DDBJ whole genome shotgun (WGS) entry which is preliminary data.</text>
</comment>
<dbReference type="RefSeq" id="WP_127194052.1">
    <property type="nucleotide sequence ID" value="NZ_RZNY01000022.1"/>
</dbReference>
<dbReference type="SUPFAM" id="SSF47336">
    <property type="entry name" value="ACP-like"/>
    <property type="match status" value="1"/>
</dbReference>
<gene>
    <name evidence="1" type="ORF">EJP82_21185</name>
</gene>
<proteinExistence type="predicted"/>
<protein>
    <recommendedName>
        <fullName evidence="3">Acyl carrier protein</fullName>
    </recommendedName>
</protein>